<dbReference type="InterPro" id="IPR036396">
    <property type="entry name" value="Cyt_P450_sf"/>
</dbReference>
<dbReference type="RefSeq" id="XP_027620562.1">
    <property type="nucleotide sequence ID" value="XM_027764761.1"/>
</dbReference>
<feature type="signal peptide" evidence="15">
    <location>
        <begin position="1"/>
        <end position="20"/>
    </location>
</feature>
<evidence type="ECO:0000256" key="15">
    <source>
        <dbReference type="SAM" id="SignalP"/>
    </source>
</evidence>
<evidence type="ECO:0000313" key="17">
    <source>
        <dbReference type="Proteomes" id="UP000287166"/>
    </source>
</evidence>
<dbReference type="GO" id="GO:0016705">
    <property type="term" value="F:oxidoreductase activity, acting on paired donors, with incorporation or reduction of molecular oxygen"/>
    <property type="evidence" value="ECO:0007669"/>
    <property type="project" value="InterPro"/>
</dbReference>
<dbReference type="PRINTS" id="PR00463">
    <property type="entry name" value="EP450I"/>
</dbReference>
<dbReference type="GO" id="GO:0020037">
    <property type="term" value="F:heme binding"/>
    <property type="evidence" value="ECO:0007669"/>
    <property type="project" value="InterPro"/>
</dbReference>
<dbReference type="Proteomes" id="UP000287166">
    <property type="component" value="Unassembled WGS sequence"/>
</dbReference>
<dbReference type="SUPFAM" id="SSF48264">
    <property type="entry name" value="Cytochrome P450"/>
    <property type="match status" value="1"/>
</dbReference>
<feature type="chain" id="PRO_5019099421" evidence="15">
    <location>
        <begin position="21"/>
        <end position="507"/>
    </location>
</feature>
<reference evidence="16 17" key="1">
    <citation type="journal article" date="2018" name="Sci. Rep.">
        <title>Genome sequence of the cauliflower mushroom Sparassis crispa (Hanabiratake) and its association with beneficial usage.</title>
        <authorList>
            <person name="Kiyama R."/>
            <person name="Furutani Y."/>
            <person name="Kawaguchi K."/>
            <person name="Nakanishi T."/>
        </authorList>
    </citation>
    <scope>NUCLEOTIDE SEQUENCE [LARGE SCALE GENOMIC DNA]</scope>
</reference>
<comment type="similarity">
    <text evidence="4 14">Belongs to the cytochrome P450 family.</text>
</comment>
<keyword evidence="6" id="KW-0812">Transmembrane</keyword>
<comment type="subcellular location">
    <subcellularLocation>
        <location evidence="2">Membrane</location>
    </subcellularLocation>
</comment>
<evidence type="ECO:0000256" key="10">
    <source>
        <dbReference type="ARBA" id="ARBA00023004"/>
    </source>
</evidence>
<dbReference type="GO" id="GO:0005506">
    <property type="term" value="F:iron ion binding"/>
    <property type="evidence" value="ECO:0007669"/>
    <property type="project" value="InterPro"/>
</dbReference>
<evidence type="ECO:0000256" key="1">
    <source>
        <dbReference type="ARBA" id="ARBA00001971"/>
    </source>
</evidence>
<keyword evidence="15" id="KW-0732">Signal</keyword>
<dbReference type="PANTHER" id="PTHR46300">
    <property type="entry name" value="P450, PUTATIVE (EUROFUNG)-RELATED-RELATED"/>
    <property type="match status" value="1"/>
</dbReference>
<evidence type="ECO:0000313" key="16">
    <source>
        <dbReference type="EMBL" id="GBE89649.1"/>
    </source>
</evidence>
<organism evidence="16 17">
    <name type="scientific">Sparassis crispa</name>
    <dbReference type="NCBI Taxonomy" id="139825"/>
    <lineage>
        <taxon>Eukaryota</taxon>
        <taxon>Fungi</taxon>
        <taxon>Dikarya</taxon>
        <taxon>Basidiomycota</taxon>
        <taxon>Agaricomycotina</taxon>
        <taxon>Agaricomycetes</taxon>
        <taxon>Polyporales</taxon>
        <taxon>Sparassidaceae</taxon>
        <taxon>Sparassis</taxon>
    </lineage>
</organism>
<accession>A0A401H5I8</accession>
<dbReference type="InterPro" id="IPR050364">
    <property type="entry name" value="Cytochrome_P450_fung"/>
</dbReference>
<evidence type="ECO:0000256" key="2">
    <source>
        <dbReference type="ARBA" id="ARBA00004370"/>
    </source>
</evidence>
<evidence type="ECO:0000256" key="3">
    <source>
        <dbReference type="ARBA" id="ARBA00005179"/>
    </source>
</evidence>
<gene>
    <name evidence="16" type="ORF">SCP_1603130</name>
</gene>
<proteinExistence type="inferred from homology"/>
<protein>
    <submittedName>
        <fullName evidence="16">Multifunctional cytochrome P450 monooxygenase af510</fullName>
    </submittedName>
</protein>
<keyword evidence="5 13" id="KW-0349">Heme</keyword>
<dbReference type="Gene3D" id="1.10.630.10">
    <property type="entry name" value="Cytochrome P450"/>
    <property type="match status" value="1"/>
</dbReference>
<evidence type="ECO:0000256" key="4">
    <source>
        <dbReference type="ARBA" id="ARBA00010617"/>
    </source>
</evidence>
<feature type="binding site" description="axial binding residue" evidence="13">
    <location>
        <position position="435"/>
    </location>
    <ligand>
        <name>heme</name>
        <dbReference type="ChEBI" id="CHEBI:30413"/>
    </ligand>
    <ligandPart>
        <name>Fe</name>
        <dbReference type="ChEBI" id="CHEBI:18248"/>
    </ligandPart>
</feature>
<comment type="pathway">
    <text evidence="3">Secondary metabolite biosynthesis.</text>
</comment>
<evidence type="ECO:0000256" key="7">
    <source>
        <dbReference type="ARBA" id="ARBA00022723"/>
    </source>
</evidence>
<dbReference type="GO" id="GO:0004497">
    <property type="term" value="F:monooxygenase activity"/>
    <property type="evidence" value="ECO:0007669"/>
    <property type="project" value="UniProtKB-KW"/>
</dbReference>
<dbReference type="STRING" id="139825.A0A401H5I8"/>
<evidence type="ECO:0000256" key="8">
    <source>
        <dbReference type="ARBA" id="ARBA00022989"/>
    </source>
</evidence>
<dbReference type="PROSITE" id="PS00086">
    <property type="entry name" value="CYTOCHROME_P450"/>
    <property type="match status" value="1"/>
</dbReference>
<comment type="caution">
    <text evidence="16">The sequence shown here is derived from an EMBL/GenBank/DDBJ whole genome shotgun (WGS) entry which is preliminary data.</text>
</comment>
<keyword evidence="10 13" id="KW-0408">Iron</keyword>
<dbReference type="GO" id="GO:0016020">
    <property type="term" value="C:membrane"/>
    <property type="evidence" value="ECO:0007669"/>
    <property type="project" value="UniProtKB-SubCell"/>
</dbReference>
<comment type="cofactor">
    <cofactor evidence="1 13">
        <name>heme</name>
        <dbReference type="ChEBI" id="CHEBI:30413"/>
    </cofactor>
</comment>
<dbReference type="CDD" id="cd11065">
    <property type="entry name" value="CYP64-like"/>
    <property type="match status" value="1"/>
</dbReference>
<dbReference type="InterPro" id="IPR001128">
    <property type="entry name" value="Cyt_P450"/>
</dbReference>
<dbReference type="AlphaFoldDB" id="A0A401H5I8"/>
<name>A0A401H5I8_9APHY</name>
<keyword evidence="9 14" id="KW-0560">Oxidoreductase</keyword>
<keyword evidence="17" id="KW-1185">Reference proteome</keyword>
<evidence type="ECO:0000256" key="5">
    <source>
        <dbReference type="ARBA" id="ARBA00022617"/>
    </source>
</evidence>
<evidence type="ECO:0000256" key="6">
    <source>
        <dbReference type="ARBA" id="ARBA00022692"/>
    </source>
</evidence>
<evidence type="ECO:0000256" key="12">
    <source>
        <dbReference type="ARBA" id="ARBA00023136"/>
    </source>
</evidence>
<dbReference type="InterPro" id="IPR002401">
    <property type="entry name" value="Cyt_P450_E_grp-I"/>
</dbReference>
<sequence length="507" mass="57118">MASPVTYLLCACGIVALVLLRQRNKSSLPLPPGPPADPIIGHLRIFSPARQHELFPKWAAEYGDIFHLGILGQNLIVMNSLQVATDLLEKRSSKHSDRPACTTLELMGWEASLPLLLYGPRWKKHRKMFQQYFNYHECLAYYPSQLREARVLAKSLMITPKDFLAHTQRFALSSLIRITYGHQAHSDDDIYVNIIGEVLRSVEAATAGVALIDLFPSLRYVPHWLPGMSSLTAMSRRWHPTIRHFHNWTFDDVLRQMDAGIAQPSFLASHLERLDLAGTSSEDLEDIKGSAASILIAGSETTWSLIQTLFFAMLVFPGAQHKAQEEIDKVIGCERLPDFSDRDSLPFVECVLQEIIRWYPVLPWGVPHRSLDDDVYNGMFIPKGSVMIPNVLAMSHDQQIYKNPEIFCPERFLPVPAGHGEPHLDVAFGFGRRICPGRYFADNSAWLVLVTVLATLNISKVVGQDGRVVEPKVEFTTESQVSRPRPFDCVFQPRSEAAKALILQQSE</sequence>
<keyword evidence="8" id="KW-1133">Transmembrane helix</keyword>
<keyword evidence="7 13" id="KW-0479">Metal-binding</keyword>
<dbReference type="EMBL" id="BFAD01000016">
    <property type="protein sequence ID" value="GBE89649.1"/>
    <property type="molecule type" value="Genomic_DNA"/>
</dbReference>
<dbReference type="InterPro" id="IPR017972">
    <property type="entry name" value="Cyt_P450_CS"/>
</dbReference>
<dbReference type="PANTHER" id="PTHR46300:SF5">
    <property type="entry name" value="CYTOCHROME P450"/>
    <property type="match status" value="1"/>
</dbReference>
<keyword evidence="12" id="KW-0472">Membrane</keyword>
<evidence type="ECO:0000256" key="14">
    <source>
        <dbReference type="RuleBase" id="RU000461"/>
    </source>
</evidence>
<keyword evidence="11 14" id="KW-0503">Monooxygenase</keyword>
<dbReference type="Pfam" id="PF00067">
    <property type="entry name" value="p450"/>
    <property type="match status" value="1"/>
</dbReference>
<evidence type="ECO:0000256" key="11">
    <source>
        <dbReference type="ARBA" id="ARBA00023033"/>
    </source>
</evidence>
<dbReference type="OrthoDB" id="2789670at2759"/>
<dbReference type="GeneID" id="38786566"/>
<evidence type="ECO:0000256" key="9">
    <source>
        <dbReference type="ARBA" id="ARBA00023002"/>
    </source>
</evidence>
<dbReference type="InParanoid" id="A0A401H5I8"/>
<evidence type="ECO:0000256" key="13">
    <source>
        <dbReference type="PIRSR" id="PIRSR602401-1"/>
    </source>
</evidence>